<protein>
    <submittedName>
        <fullName evidence="3">Archaeal ATPase</fullName>
    </submittedName>
</protein>
<dbReference type="InterPro" id="IPR027417">
    <property type="entry name" value="P-loop_NTPase"/>
</dbReference>
<dbReference type="EMBL" id="LNJC01000006">
    <property type="protein sequence ID" value="KYC50934.1"/>
    <property type="molecule type" value="Genomic_DNA"/>
</dbReference>
<evidence type="ECO:0000259" key="1">
    <source>
        <dbReference type="Pfam" id="PF13173"/>
    </source>
</evidence>
<dbReference type="PATRIC" id="fig|1706438.3.peg.498"/>
<dbReference type="SUPFAM" id="SSF52540">
    <property type="entry name" value="P-loop containing nucleoside triphosphate hydrolases"/>
    <property type="match status" value="1"/>
</dbReference>
<dbReference type="Proteomes" id="UP000092401">
    <property type="component" value="Unassembled WGS sequence"/>
</dbReference>
<sequence length="496" mass="58371">MEKIYDISQLAEANRWWVNKNNILDDFKIINWEESKYKWSPNLKKYIKLDKDVIYTVRGPRQVGKTTLVKLIIKDLLLEGGIDPENIFFWSFESNSPQELNKIIDTYLRWRSAKSAQRKYLFLDEISAVNDWQKEIMHFSNRGDLVNCSVVITGSHSMDIKYSTERMPGRRGGDKNEPLDKILMPMKFSEYVKLVYPEIQEVLSKNNLLRGSERKEKILNLFDGEIDSGIENLLVYKKELDSIFDMYLYTGGIPYVINEYLVDNEISTKTFNSYIGWIIGDLQKYKYKEDYFKQIIKAIFKTMPNPISWNSLKDFTDIKTHTTVQDYVSAMEDIFVGNIVYPLSQKSGGPNPVKNKKIYISDPFIFHALHGWAHAEKDYYENLKANLLNLEMKSKLIECVVHNHLCRWSYGLNPRDLFDPKDHICYYRDKKEREIDFVAIYGDKIFPFEVKYQSSISNSDFSNFSSFNRGLLISKDHTMKYKNYYSMPISLFLLMI</sequence>
<dbReference type="EMBL" id="LNGE01000074">
    <property type="protein sequence ID" value="KYC44354.1"/>
    <property type="molecule type" value="Genomic_DNA"/>
</dbReference>
<comment type="caution">
    <text evidence="3">The sequence shown here is derived from an EMBL/GenBank/DDBJ whole genome shotgun (WGS) entry which is preliminary data.</text>
</comment>
<reference evidence="6 7" key="1">
    <citation type="journal article" date="2016" name="ISME J.">
        <title>Chasing the elusive Euryarchaeota class WSA2: genomes reveal a uniquely fastidious methyl-reducing methanogen.</title>
        <authorList>
            <person name="Nobu M.K."/>
            <person name="Narihiro T."/>
            <person name="Kuroda K."/>
            <person name="Mei R."/>
            <person name="Liu W.T."/>
        </authorList>
    </citation>
    <scope>NUCLEOTIDE SEQUENCE [LARGE SCALE GENOMIC DNA]</scope>
    <source>
        <strain evidence="3">B03fssc0709_Meth_Bin005</strain>
        <strain evidence="4">B15fssc0709_Meth_Bin003</strain>
        <strain evidence="5">BMIXfssc0709_Meth_Bin006</strain>
    </source>
</reference>
<evidence type="ECO:0000313" key="3">
    <source>
        <dbReference type="EMBL" id="KYC44354.1"/>
    </source>
</evidence>
<evidence type="ECO:0000313" key="5">
    <source>
        <dbReference type="EMBL" id="KYC50934.1"/>
    </source>
</evidence>
<evidence type="ECO:0000259" key="2">
    <source>
        <dbReference type="Pfam" id="PF13635"/>
    </source>
</evidence>
<dbReference type="PANTHER" id="PTHR33295">
    <property type="entry name" value="ATPASE"/>
    <property type="match status" value="1"/>
</dbReference>
<dbReference type="Pfam" id="PF13635">
    <property type="entry name" value="DUF4143"/>
    <property type="match status" value="1"/>
</dbReference>
<evidence type="ECO:0000313" key="4">
    <source>
        <dbReference type="EMBL" id="KYC48277.1"/>
    </source>
</evidence>
<feature type="domain" description="DUF4143" evidence="2">
    <location>
        <begin position="288"/>
        <end position="452"/>
    </location>
</feature>
<dbReference type="Proteomes" id="UP000092403">
    <property type="component" value="Unassembled WGS sequence"/>
</dbReference>
<dbReference type="InterPro" id="IPR025420">
    <property type="entry name" value="DUF4143"/>
</dbReference>
<dbReference type="PATRIC" id="fig|1706437.3.peg.521"/>
<proteinExistence type="predicted"/>
<dbReference type="Pfam" id="PF13173">
    <property type="entry name" value="AAA_14"/>
    <property type="match status" value="1"/>
</dbReference>
<dbReference type="Proteomes" id="UP000091929">
    <property type="component" value="Unassembled WGS sequence"/>
</dbReference>
<accession>A0A150J1U8</accession>
<name>A0A150II25_9EURY</name>
<feature type="domain" description="AAA" evidence="1">
    <location>
        <begin position="54"/>
        <end position="191"/>
    </location>
</feature>
<gene>
    <name evidence="3" type="ORF">APG10_01788</name>
    <name evidence="4" type="ORF">APG11_00516</name>
    <name evidence="5" type="ORF">APG12_00497</name>
</gene>
<accession>A0A150II25</accession>
<dbReference type="EMBL" id="LNGF01000008">
    <property type="protein sequence ID" value="KYC48277.1"/>
    <property type="molecule type" value="Genomic_DNA"/>
</dbReference>
<evidence type="ECO:0000313" key="6">
    <source>
        <dbReference type="Proteomes" id="UP000091929"/>
    </source>
</evidence>
<organism evidence="3 7">
    <name type="scientific">Candidatus Methanofastidiosum methylothiophilum</name>
    <dbReference type="NCBI Taxonomy" id="1705564"/>
    <lineage>
        <taxon>Archaea</taxon>
        <taxon>Methanobacteriati</taxon>
        <taxon>Methanobacteriota</taxon>
        <taxon>Stenosarchaea group</taxon>
        <taxon>Candidatus Methanofastidiosia</taxon>
        <taxon>Candidatus Methanofastidiosales</taxon>
        <taxon>Candidatus Methanofastidiosaceae</taxon>
        <taxon>Candidatus Methanofastidiosum</taxon>
    </lineage>
</organism>
<dbReference type="PATRIC" id="fig|1706436.3.peg.1809"/>
<accession>A0A150ITG0</accession>
<dbReference type="Gene3D" id="3.40.50.300">
    <property type="entry name" value="P-loop containing nucleotide triphosphate hydrolases"/>
    <property type="match status" value="1"/>
</dbReference>
<dbReference type="PANTHER" id="PTHR33295:SF18">
    <property type="entry name" value="AAA+ ATPASE DOMAIN-CONTAINING PROTEIN"/>
    <property type="match status" value="1"/>
</dbReference>
<dbReference type="InterPro" id="IPR041682">
    <property type="entry name" value="AAA_14"/>
</dbReference>
<evidence type="ECO:0000313" key="7">
    <source>
        <dbReference type="Proteomes" id="UP000092401"/>
    </source>
</evidence>
<dbReference type="AlphaFoldDB" id="A0A150II25"/>